<organism evidence="1 2">
    <name type="scientific">Sphingomonas liriopis</name>
    <dbReference type="NCBI Taxonomy" id="2949094"/>
    <lineage>
        <taxon>Bacteria</taxon>
        <taxon>Pseudomonadati</taxon>
        <taxon>Pseudomonadota</taxon>
        <taxon>Alphaproteobacteria</taxon>
        <taxon>Sphingomonadales</taxon>
        <taxon>Sphingomonadaceae</taxon>
        <taxon>Sphingomonas</taxon>
    </lineage>
</organism>
<sequence length="212" mass="21978">MTQRSILLAALAAPALLLGGCMGTDNRGLESVHQPVVAQRDFALDLATAGGRLAPGESRRLGGWMTAMHLGYGDRVAIDEAGDAPPAARDQIAAVVASYGLLLSDDRPVTPAPVTPGTLRIVVSRMHASVPGCPDWSRDSSHEFEGSTSSNYGCAVNTNLAAMIARPADLVRGVDHDPITDPALTTKAIEAYRKKPATGAAALEQVSAKGAN</sequence>
<name>A0A9X2HSR1_9SPHN</name>
<gene>
    <name evidence="1" type="ORF">M9979_10005</name>
</gene>
<dbReference type="Pfam" id="PF09476">
    <property type="entry name" value="Pilus_CpaD"/>
    <property type="match status" value="1"/>
</dbReference>
<dbReference type="RefSeq" id="WP_254289216.1">
    <property type="nucleotide sequence ID" value="NZ_JAMLDY010000010.1"/>
</dbReference>
<dbReference type="Proteomes" id="UP001139486">
    <property type="component" value="Unassembled WGS sequence"/>
</dbReference>
<proteinExistence type="predicted"/>
<evidence type="ECO:0000313" key="1">
    <source>
        <dbReference type="EMBL" id="MCP3735202.1"/>
    </source>
</evidence>
<comment type="caution">
    <text evidence="1">The sequence shown here is derived from an EMBL/GenBank/DDBJ whole genome shotgun (WGS) entry which is preliminary data.</text>
</comment>
<dbReference type="PROSITE" id="PS51257">
    <property type="entry name" value="PROKAR_LIPOPROTEIN"/>
    <property type="match status" value="1"/>
</dbReference>
<keyword evidence="2" id="KW-1185">Reference proteome</keyword>
<protein>
    <submittedName>
        <fullName evidence="1">CpaD family pilus assembly protein</fullName>
    </submittedName>
</protein>
<dbReference type="InterPro" id="IPR019027">
    <property type="entry name" value="Pilus_biogenesis_CpaD-related"/>
</dbReference>
<dbReference type="AlphaFoldDB" id="A0A9X2HSR1"/>
<accession>A0A9X2HSR1</accession>
<evidence type="ECO:0000313" key="2">
    <source>
        <dbReference type="Proteomes" id="UP001139486"/>
    </source>
</evidence>
<dbReference type="EMBL" id="JAMLDY010000010">
    <property type="protein sequence ID" value="MCP3735202.1"/>
    <property type="molecule type" value="Genomic_DNA"/>
</dbReference>
<reference evidence="1" key="1">
    <citation type="submission" date="2022-05" db="EMBL/GenBank/DDBJ databases">
        <title>Sphingomonas sp. strain RP10 Genome sequencing and assembly.</title>
        <authorList>
            <person name="Kim I."/>
        </authorList>
    </citation>
    <scope>NUCLEOTIDE SEQUENCE</scope>
    <source>
        <strain evidence="1">RP10</strain>
    </source>
</reference>